<dbReference type="OrthoDB" id="126439at2759"/>
<evidence type="ECO:0000313" key="2">
    <source>
        <dbReference type="Proteomes" id="UP000237271"/>
    </source>
</evidence>
<dbReference type="EMBL" id="NCKW01011061">
    <property type="protein sequence ID" value="POM64701.1"/>
    <property type="molecule type" value="Genomic_DNA"/>
</dbReference>
<name>A0A2P4XGM8_9STRA</name>
<protein>
    <submittedName>
        <fullName evidence="1">Uncharacterized protein</fullName>
    </submittedName>
</protein>
<dbReference type="Proteomes" id="UP000237271">
    <property type="component" value="Unassembled WGS sequence"/>
</dbReference>
<reference evidence="1 2" key="1">
    <citation type="journal article" date="2017" name="Genome Biol. Evol.">
        <title>Phytophthora megakarya and P. palmivora, closely related causal agents of cacao black pod rot, underwent increases in genome sizes and gene numbers by different mechanisms.</title>
        <authorList>
            <person name="Ali S.S."/>
            <person name="Shao J."/>
            <person name="Lary D.J."/>
            <person name="Kronmiller B."/>
            <person name="Shen D."/>
            <person name="Strem M.D."/>
            <person name="Amoako-Attah I."/>
            <person name="Akrofi A.Y."/>
            <person name="Begoude B.A."/>
            <person name="Ten Hoopen G.M."/>
            <person name="Coulibaly K."/>
            <person name="Kebe B.I."/>
            <person name="Melnick R.L."/>
            <person name="Guiltinan M.J."/>
            <person name="Tyler B.M."/>
            <person name="Meinhardt L.W."/>
            <person name="Bailey B.A."/>
        </authorList>
    </citation>
    <scope>NUCLEOTIDE SEQUENCE [LARGE SCALE GENOMIC DNA]</scope>
    <source>
        <strain evidence="2">sbr112.9</strain>
    </source>
</reference>
<accession>A0A2P4XGM8</accession>
<proteinExistence type="predicted"/>
<gene>
    <name evidence="1" type="ORF">PHPALM_19739</name>
</gene>
<sequence>MRKQSKATNESKTLSAIINRWDYMDAKNLGRDLDTDEDDHDPLQFFTYWSQNGASRIDRFYPTNQQTTQITVTLDWSLLQDESLQLQQQPELDTLSNQDGLNECKAGNPIESWDEAVKRIQILLHQAHDADTRQSTRYFDNLRAATRLKRNSREEILYAARSTARLKAARSFGKHFQPTAENTRYLFKRNSNWQRDQTVSEIKPSAGHFYKDDYPVGERMASEWSHVFGETHATTDSSRREKIFHKFVHIPEKRKLTQEEAKDLVKPISVGETLDAIQHLQCNKARGTTGLNHDIYKDFQYPKHI</sequence>
<dbReference type="AlphaFoldDB" id="A0A2P4XGM8"/>
<keyword evidence="2" id="KW-1185">Reference proteome</keyword>
<evidence type="ECO:0000313" key="1">
    <source>
        <dbReference type="EMBL" id="POM64701.1"/>
    </source>
</evidence>
<organism evidence="1 2">
    <name type="scientific">Phytophthora palmivora</name>
    <dbReference type="NCBI Taxonomy" id="4796"/>
    <lineage>
        <taxon>Eukaryota</taxon>
        <taxon>Sar</taxon>
        <taxon>Stramenopiles</taxon>
        <taxon>Oomycota</taxon>
        <taxon>Peronosporomycetes</taxon>
        <taxon>Peronosporales</taxon>
        <taxon>Peronosporaceae</taxon>
        <taxon>Phytophthora</taxon>
    </lineage>
</organism>
<comment type="caution">
    <text evidence="1">The sequence shown here is derived from an EMBL/GenBank/DDBJ whole genome shotgun (WGS) entry which is preliminary data.</text>
</comment>